<evidence type="ECO:0000313" key="2">
    <source>
        <dbReference type="EMBL" id="KKS84455.1"/>
    </source>
</evidence>
<reference evidence="2 3" key="1">
    <citation type="journal article" date="2015" name="Nature">
        <title>rRNA introns, odd ribosomes, and small enigmatic genomes across a large radiation of phyla.</title>
        <authorList>
            <person name="Brown C.T."/>
            <person name="Hug L.A."/>
            <person name="Thomas B.C."/>
            <person name="Sharon I."/>
            <person name="Castelle C.J."/>
            <person name="Singh A."/>
            <person name="Wilkins M.J."/>
            <person name="Williams K.H."/>
            <person name="Banfield J.F."/>
        </authorList>
    </citation>
    <scope>NUCLEOTIDE SEQUENCE [LARGE SCALE GENOMIC DNA]</scope>
</reference>
<name>A0A0G1CF62_9BACT</name>
<feature type="domain" description="Pyrrolo-quinoline quinone repeat" evidence="1">
    <location>
        <begin position="134"/>
        <end position="230"/>
    </location>
</feature>
<dbReference type="AlphaFoldDB" id="A0A0G1CF62"/>
<evidence type="ECO:0000313" key="3">
    <source>
        <dbReference type="Proteomes" id="UP000034543"/>
    </source>
</evidence>
<gene>
    <name evidence="2" type="ORF">UV59_C0019G0030</name>
</gene>
<dbReference type="InterPro" id="IPR011047">
    <property type="entry name" value="Quinoprotein_ADH-like_sf"/>
</dbReference>
<dbReference type="SUPFAM" id="SSF50998">
    <property type="entry name" value="Quinoprotein alcohol dehydrogenase-like"/>
    <property type="match status" value="1"/>
</dbReference>
<sequence>MRRSIRTFFILFIIAGLGLFIKNHSAFIFPSPVPVAAQTSSTDWPQLQHDAQRTGRTSTTVGTRLRARWIWFGSNWILRNRDSKPGVATWDDDLASYEGHNLEMPVSVPFGFAQTMQPLVVNNKIFIGDHTLNKVWALNLDDGTTLWEADNPGGTAWPGVATDSIVIFPSLPGYVTAWNINTGDKLWQVDTGNAITQAPLLYNNTIYVANHAGKVFAIDVNGAIKWQADTGAIIQGGITADQNRIFVANDEMFAFAFDAITGVQLAKSPRMIGQSLRGVWPLVVSNRVIFRTVPAPAIGSEYFLDGVIDGTDADFAAEQIKLKNWLDGTGKRFQHLFALDTSDLSLDYTIPNGPVGGVGIPGDVPVLTQQNQPTTWWSTYFATISGCSFGCRSGQDMDIATFDLNTGTPIQFPGKGNSQFITATETDNTYGMTVSGNNTIYLRQQFRGTRAASLSSLTGYSISAEYRYRDGGGWASPLNYAQGSLTGSPTLSTPTSGRQLTGGHVGPVILPNRLIFTERFAVTVMESY</sequence>
<dbReference type="InterPro" id="IPR018391">
    <property type="entry name" value="PQQ_b-propeller_rpt"/>
</dbReference>
<evidence type="ECO:0000259" key="1">
    <source>
        <dbReference type="Pfam" id="PF13360"/>
    </source>
</evidence>
<comment type="caution">
    <text evidence="2">The sequence shown here is derived from an EMBL/GenBank/DDBJ whole genome shotgun (WGS) entry which is preliminary data.</text>
</comment>
<dbReference type="Proteomes" id="UP000034543">
    <property type="component" value="Unassembled WGS sequence"/>
</dbReference>
<dbReference type="InterPro" id="IPR002372">
    <property type="entry name" value="PQQ_rpt_dom"/>
</dbReference>
<dbReference type="InterPro" id="IPR015943">
    <property type="entry name" value="WD40/YVTN_repeat-like_dom_sf"/>
</dbReference>
<dbReference type="Pfam" id="PF13360">
    <property type="entry name" value="PQQ_2"/>
    <property type="match status" value="1"/>
</dbReference>
<dbReference type="STRING" id="1618436.UV59_C0019G0030"/>
<dbReference type="EMBL" id="LCFB01000019">
    <property type="protein sequence ID" value="KKS84455.1"/>
    <property type="molecule type" value="Genomic_DNA"/>
</dbReference>
<dbReference type="PANTHER" id="PTHR34512:SF30">
    <property type="entry name" value="OUTER MEMBRANE PROTEIN ASSEMBLY FACTOR BAMB"/>
    <property type="match status" value="1"/>
</dbReference>
<organism evidence="2 3">
    <name type="scientific">Candidatus Gottesmanbacteria bacterium GW2011_GWA1_43_11</name>
    <dbReference type="NCBI Taxonomy" id="1618436"/>
    <lineage>
        <taxon>Bacteria</taxon>
        <taxon>Candidatus Gottesmaniibacteriota</taxon>
    </lineage>
</organism>
<dbReference type="Gene3D" id="2.130.10.10">
    <property type="entry name" value="YVTN repeat-like/Quinoprotein amine dehydrogenase"/>
    <property type="match status" value="1"/>
</dbReference>
<dbReference type="SMART" id="SM00564">
    <property type="entry name" value="PQQ"/>
    <property type="match status" value="4"/>
</dbReference>
<accession>A0A0G1CF62</accession>
<proteinExistence type="predicted"/>
<dbReference type="PANTHER" id="PTHR34512">
    <property type="entry name" value="CELL SURFACE PROTEIN"/>
    <property type="match status" value="1"/>
</dbReference>
<protein>
    <submittedName>
        <fullName evidence="2">Pyrrolo-quinoline quinone repeat-containing protein</fullName>
    </submittedName>
</protein>